<dbReference type="Proteomes" id="UP000282106">
    <property type="component" value="Unassembled WGS sequence"/>
</dbReference>
<evidence type="ECO:0000313" key="4">
    <source>
        <dbReference type="EMBL" id="ROH89516.1"/>
    </source>
</evidence>
<name>A0A3N0V9R7_9GAMM</name>
<dbReference type="GO" id="GO:0050661">
    <property type="term" value="F:NADP binding"/>
    <property type="evidence" value="ECO:0007669"/>
    <property type="project" value="InterPro"/>
</dbReference>
<keyword evidence="3" id="KW-0560">Oxidoreductase</keyword>
<keyword evidence="2" id="KW-0274">FAD</keyword>
<dbReference type="InParanoid" id="A0A3N0V9R7"/>
<sequence length="500" mass="56068">MTAETSSASTVAIIGTGFGGLGMAWQLKQAGIDSLVIFEKADEVGGTWRENRYPGAGCDVPSHLYSFSFESHYPWAWRYARQPEILDYLRHCSRKFDLLRHIRFRTAVEGADFDATRGVWRIRLAGGGVHEARFLISAVGQLHRPAYPRIPGGDHFAGKAFHSAHWDHGYELKGKTVAVIGTGASAVQFVPEIAKQVKQLYLYQRTPGWTIPKVERPISPFMRGLLNRLPVIEKLDRLRIYAITELLACAYMGHRWLERLVTGLAKFQLWRQVRDPALRRRLTPDFPVGCKRILLSNDWYPALTRTNVEVVSEAVQALEPKGVRTADGKLREVDAVIYGTGFAATEFLAPMQIRGLGGRELREQWRGGAEAYLGISVSGFPNLFLLYGPNTNVGSGSIVHMLESQQRYIGQLIAAQRADGWRYADLRPEVQAEFVAEVQRRSAESTFEGSCQSWYKTAEGRNTNNWIGLMREYRRRTARPDLAHYQLAGAQAPTSAGQSA</sequence>
<dbReference type="GO" id="GO:0004499">
    <property type="term" value="F:N,N-dimethylaniline monooxygenase activity"/>
    <property type="evidence" value="ECO:0007669"/>
    <property type="project" value="InterPro"/>
</dbReference>
<dbReference type="InterPro" id="IPR051209">
    <property type="entry name" value="FAD-bind_Monooxygenase_sf"/>
</dbReference>
<gene>
    <name evidence="4" type="ORF">ED208_10295</name>
</gene>
<dbReference type="InterPro" id="IPR020946">
    <property type="entry name" value="Flavin_mOase-like"/>
</dbReference>
<dbReference type="GO" id="GO:0050660">
    <property type="term" value="F:flavin adenine dinucleotide binding"/>
    <property type="evidence" value="ECO:0007669"/>
    <property type="project" value="InterPro"/>
</dbReference>
<dbReference type="PANTHER" id="PTHR42877">
    <property type="entry name" value="L-ORNITHINE N(5)-MONOOXYGENASE-RELATED"/>
    <property type="match status" value="1"/>
</dbReference>
<dbReference type="InterPro" id="IPR000960">
    <property type="entry name" value="Flavin_mOase"/>
</dbReference>
<reference evidence="4 5" key="1">
    <citation type="submission" date="2018-10" db="EMBL/GenBank/DDBJ databases">
        <authorList>
            <person name="Chen W.-M."/>
        </authorList>
    </citation>
    <scope>NUCLEOTIDE SEQUENCE [LARGE SCALE GENOMIC DNA]</scope>
    <source>
        <strain evidence="4 5">THS-13</strain>
    </source>
</reference>
<comment type="caution">
    <text evidence="4">The sequence shown here is derived from an EMBL/GenBank/DDBJ whole genome shotgun (WGS) entry which is preliminary data.</text>
</comment>
<dbReference type="SUPFAM" id="SSF51905">
    <property type="entry name" value="FAD/NAD(P)-binding domain"/>
    <property type="match status" value="1"/>
</dbReference>
<dbReference type="PRINTS" id="PR00370">
    <property type="entry name" value="FMOXYGENASE"/>
</dbReference>
<evidence type="ECO:0000256" key="2">
    <source>
        <dbReference type="ARBA" id="ARBA00022827"/>
    </source>
</evidence>
<dbReference type="AlphaFoldDB" id="A0A3N0V9R7"/>
<organism evidence="4 5">
    <name type="scientific">Stagnimonas aquatica</name>
    <dbReference type="NCBI Taxonomy" id="2689987"/>
    <lineage>
        <taxon>Bacteria</taxon>
        <taxon>Pseudomonadati</taxon>
        <taxon>Pseudomonadota</taxon>
        <taxon>Gammaproteobacteria</taxon>
        <taxon>Nevskiales</taxon>
        <taxon>Nevskiaceae</taxon>
        <taxon>Stagnimonas</taxon>
    </lineage>
</organism>
<dbReference type="Gene3D" id="3.50.50.60">
    <property type="entry name" value="FAD/NAD(P)-binding domain"/>
    <property type="match status" value="2"/>
</dbReference>
<dbReference type="InterPro" id="IPR036188">
    <property type="entry name" value="FAD/NAD-bd_sf"/>
</dbReference>
<dbReference type="Pfam" id="PF00743">
    <property type="entry name" value="FMO-like"/>
    <property type="match status" value="1"/>
</dbReference>
<keyword evidence="5" id="KW-1185">Reference proteome</keyword>
<dbReference type="RefSeq" id="WP_123211813.1">
    <property type="nucleotide sequence ID" value="NZ_RJVO01000004.1"/>
</dbReference>
<protein>
    <submittedName>
        <fullName evidence="4">NAD(P)/FAD-dependent oxidoreductase</fullName>
    </submittedName>
</protein>
<keyword evidence="1" id="KW-0285">Flavoprotein</keyword>
<evidence type="ECO:0000256" key="3">
    <source>
        <dbReference type="ARBA" id="ARBA00023002"/>
    </source>
</evidence>
<evidence type="ECO:0000256" key="1">
    <source>
        <dbReference type="ARBA" id="ARBA00022630"/>
    </source>
</evidence>
<proteinExistence type="predicted"/>
<dbReference type="EMBL" id="RJVO01000004">
    <property type="protein sequence ID" value="ROH89516.1"/>
    <property type="molecule type" value="Genomic_DNA"/>
</dbReference>
<evidence type="ECO:0000313" key="5">
    <source>
        <dbReference type="Proteomes" id="UP000282106"/>
    </source>
</evidence>
<accession>A0A3N0V9R7</accession>
<dbReference type="PANTHER" id="PTHR42877:SF4">
    <property type="entry name" value="FAD_NAD(P)-BINDING DOMAIN-CONTAINING PROTEIN-RELATED"/>
    <property type="match status" value="1"/>
</dbReference>